<sequence>MDLGTIDTRMCRDMPTAVSYMRRTTHDLDPIEQMAFREQVAFRDLGEGAEGFRKFTKDLDDWNDELIAAF</sequence>
<name>A0A6A5T499_9PLEO</name>
<keyword evidence="2" id="KW-1185">Reference proteome</keyword>
<dbReference type="Proteomes" id="UP000800038">
    <property type="component" value="Unassembled WGS sequence"/>
</dbReference>
<dbReference type="EMBL" id="ML976021">
    <property type="protein sequence ID" value="KAF1943897.1"/>
    <property type="molecule type" value="Genomic_DNA"/>
</dbReference>
<dbReference type="OrthoDB" id="3694387at2759"/>
<reference evidence="1" key="1">
    <citation type="journal article" date="2020" name="Stud. Mycol.">
        <title>101 Dothideomycetes genomes: a test case for predicting lifestyles and emergence of pathogens.</title>
        <authorList>
            <person name="Haridas S."/>
            <person name="Albert R."/>
            <person name="Binder M."/>
            <person name="Bloem J."/>
            <person name="Labutti K."/>
            <person name="Salamov A."/>
            <person name="Andreopoulos B."/>
            <person name="Baker S."/>
            <person name="Barry K."/>
            <person name="Bills G."/>
            <person name="Bluhm B."/>
            <person name="Cannon C."/>
            <person name="Castanera R."/>
            <person name="Culley D."/>
            <person name="Daum C."/>
            <person name="Ezra D."/>
            <person name="Gonzalez J."/>
            <person name="Henrissat B."/>
            <person name="Kuo A."/>
            <person name="Liang C."/>
            <person name="Lipzen A."/>
            <person name="Lutzoni F."/>
            <person name="Magnuson J."/>
            <person name="Mondo S."/>
            <person name="Nolan M."/>
            <person name="Ohm R."/>
            <person name="Pangilinan J."/>
            <person name="Park H.-J."/>
            <person name="Ramirez L."/>
            <person name="Alfaro M."/>
            <person name="Sun H."/>
            <person name="Tritt A."/>
            <person name="Yoshinaga Y."/>
            <person name="Zwiers L.-H."/>
            <person name="Turgeon B."/>
            <person name="Goodwin S."/>
            <person name="Spatafora J."/>
            <person name="Crous P."/>
            <person name="Grigoriev I."/>
        </authorList>
    </citation>
    <scope>NUCLEOTIDE SEQUENCE</scope>
    <source>
        <strain evidence="1">CBS 161.51</strain>
    </source>
</reference>
<dbReference type="AlphaFoldDB" id="A0A6A5T499"/>
<proteinExistence type="predicted"/>
<accession>A0A6A5T499</accession>
<evidence type="ECO:0000313" key="2">
    <source>
        <dbReference type="Proteomes" id="UP000800038"/>
    </source>
</evidence>
<protein>
    <submittedName>
        <fullName evidence="1">Uncharacterized protein</fullName>
    </submittedName>
</protein>
<evidence type="ECO:0000313" key="1">
    <source>
        <dbReference type="EMBL" id="KAF1943897.1"/>
    </source>
</evidence>
<organism evidence="1 2">
    <name type="scientific">Clathrospora elynae</name>
    <dbReference type="NCBI Taxonomy" id="706981"/>
    <lineage>
        <taxon>Eukaryota</taxon>
        <taxon>Fungi</taxon>
        <taxon>Dikarya</taxon>
        <taxon>Ascomycota</taxon>
        <taxon>Pezizomycotina</taxon>
        <taxon>Dothideomycetes</taxon>
        <taxon>Pleosporomycetidae</taxon>
        <taxon>Pleosporales</taxon>
        <taxon>Diademaceae</taxon>
        <taxon>Clathrospora</taxon>
    </lineage>
</organism>
<gene>
    <name evidence="1" type="ORF">EJ02DRAFT_452937</name>
</gene>